<dbReference type="GO" id="GO:0004190">
    <property type="term" value="F:aspartic-type endopeptidase activity"/>
    <property type="evidence" value="ECO:0007669"/>
    <property type="project" value="UniProtKB-KW"/>
</dbReference>
<protein>
    <recommendedName>
        <fullName evidence="17">Gypsy retrotransposon integrase-like protein 1</fullName>
        <ecNumber evidence="2">3.1.26.4</ecNumber>
    </recommendedName>
</protein>
<evidence type="ECO:0000256" key="19">
    <source>
        <dbReference type="SAM" id="MobiDB-lite"/>
    </source>
</evidence>
<dbReference type="Pfam" id="PF00078">
    <property type="entry name" value="RVT_1"/>
    <property type="match status" value="1"/>
</dbReference>
<dbReference type="SUPFAM" id="SSF56672">
    <property type="entry name" value="DNA/RNA polymerases"/>
    <property type="match status" value="1"/>
</dbReference>
<keyword evidence="23" id="KW-1185">Reference proteome</keyword>
<evidence type="ECO:0000256" key="8">
    <source>
        <dbReference type="ARBA" id="ARBA00022750"/>
    </source>
</evidence>
<feature type="compositionally biased region" description="Polar residues" evidence="19">
    <location>
        <begin position="48"/>
        <end position="62"/>
    </location>
</feature>
<dbReference type="Pfam" id="PF00665">
    <property type="entry name" value="rve"/>
    <property type="match status" value="1"/>
</dbReference>
<feature type="compositionally biased region" description="Basic and acidic residues" evidence="19">
    <location>
        <begin position="1408"/>
        <end position="1471"/>
    </location>
</feature>
<keyword evidence="10" id="KW-0378">Hydrolase</keyword>
<keyword evidence="3" id="KW-0645">Protease</keyword>
<keyword evidence="15" id="KW-0238">DNA-binding</keyword>
<dbReference type="Pfam" id="PF17921">
    <property type="entry name" value="Integrase_H2C2"/>
    <property type="match status" value="1"/>
</dbReference>
<feature type="region of interest" description="Disordered" evidence="19">
    <location>
        <begin position="33"/>
        <end position="62"/>
    </location>
</feature>
<evidence type="ECO:0000256" key="14">
    <source>
        <dbReference type="ARBA" id="ARBA00022932"/>
    </source>
</evidence>
<accession>A0A553QRH6</accession>
<evidence type="ECO:0000256" key="7">
    <source>
        <dbReference type="ARBA" id="ARBA00022723"/>
    </source>
</evidence>
<comment type="caution">
    <text evidence="22">The sequence shown here is derived from an EMBL/GenBank/DDBJ whole genome shotgun (WGS) entry which is preliminary data.</text>
</comment>
<feature type="compositionally biased region" description="Basic and acidic residues" evidence="19">
    <location>
        <begin position="1480"/>
        <end position="1503"/>
    </location>
</feature>
<keyword evidence="14" id="KW-0239">DNA-directed DNA polymerase</keyword>
<gene>
    <name evidence="22" type="ORF">DNTS_020497</name>
</gene>
<evidence type="ECO:0000256" key="3">
    <source>
        <dbReference type="ARBA" id="ARBA00022670"/>
    </source>
</evidence>
<keyword evidence="18" id="KW-0175">Coiled coil</keyword>
<keyword evidence="8" id="KW-0064">Aspartyl protease</keyword>
<feature type="compositionally biased region" description="Basic and acidic residues" evidence="19">
    <location>
        <begin position="1356"/>
        <end position="1369"/>
    </location>
</feature>
<dbReference type="InterPro" id="IPR041588">
    <property type="entry name" value="Integrase_H2C2"/>
</dbReference>
<keyword evidence="6" id="KW-0540">Nuclease</keyword>
<dbReference type="InterPro" id="IPR016197">
    <property type="entry name" value="Chromo-like_dom_sf"/>
</dbReference>
<dbReference type="PANTHER" id="PTHR37984:SF5">
    <property type="entry name" value="PROTEIN NYNRIN-LIKE"/>
    <property type="match status" value="1"/>
</dbReference>
<evidence type="ECO:0000256" key="12">
    <source>
        <dbReference type="ARBA" id="ARBA00022908"/>
    </source>
</evidence>
<evidence type="ECO:0000256" key="5">
    <source>
        <dbReference type="ARBA" id="ARBA00022695"/>
    </source>
</evidence>
<evidence type="ECO:0000256" key="18">
    <source>
        <dbReference type="SAM" id="Coils"/>
    </source>
</evidence>
<feature type="coiled-coil region" evidence="18">
    <location>
        <begin position="1284"/>
        <end position="1313"/>
    </location>
</feature>
<evidence type="ECO:0000256" key="13">
    <source>
        <dbReference type="ARBA" id="ARBA00022918"/>
    </source>
</evidence>
<comment type="similarity">
    <text evidence="1">Belongs to the beta type-B retroviral polymerase family. HERV class-II K(HML-2) pol subfamily.</text>
</comment>
<keyword evidence="12" id="KW-0229">DNA integration</keyword>
<dbReference type="OrthoDB" id="1430630at2759"/>
<dbReference type="GO" id="GO:0015074">
    <property type="term" value="P:DNA integration"/>
    <property type="evidence" value="ECO:0007669"/>
    <property type="project" value="UniProtKB-KW"/>
</dbReference>
<feature type="domain" description="Reverse transcriptase" evidence="20">
    <location>
        <begin position="234"/>
        <end position="413"/>
    </location>
</feature>
<evidence type="ECO:0000256" key="2">
    <source>
        <dbReference type="ARBA" id="ARBA00012180"/>
    </source>
</evidence>
<keyword evidence="9" id="KW-0255">Endonuclease</keyword>
<dbReference type="InterPro" id="IPR043502">
    <property type="entry name" value="DNA/RNA_pol_sf"/>
</dbReference>
<dbReference type="InterPro" id="IPR050951">
    <property type="entry name" value="Retrovirus_Pol_polyprotein"/>
</dbReference>
<dbReference type="GO" id="GO:0004523">
    <property type="term" value="F:RNA-DNA hybrid ribonuclease activity"/>
    <property type="evidence" value="ECO:0007669"/>
    <property type="project" value="UniProtKB-EC"/>
</dbReference>
<dbReference type="PANTHER" id="PTHR37984">
    <property type="entry name" value="PROTEIN CBG26694"/>
    <property type="match status" value="1"/>
</dbReference>
<dbReference type="PROSITE" id="PS50878">
    <property type="entry name" value="RT_POL"/>
    <property type="match status" value="1"/>
</dbReference>
<feature type="region of interest" description="Disordered" evidence="19">
    <location>
        <begin position="1236"/>
        <end position="1281"/>
    </location>
</feature>
<keyword evidence="7" id="KW-0479">Metal-binding</keyword>
<dbReference type="InterPro" id="IPR001584">
    <property type="entry name" value="Integrase_cat-core"/>
</dbReference>
<organism evidence="22 23">
    <name type="scientific">Danionella cerebrum</name>
    <dbReference type="NCBI Taxonomy" id="2873325"/>
    <lineage>
        <taxon>Eukaryota</taxon>
        <taxon>Metazoa</taxon>
        <taxon>Chordata</taxon>
        <taxon>Craniata</taxon>
        <taxon>Vertebrata</taxon>
        <taxon>Euteleostomi</taxon>
        <taxon>Actinopterygii</taxon>
        <taxon>Neopterygii</taxon>
        <taxon>Teleostei</taxon>
        <taxon>Ostariophysi</taxon>
        <taxon>Cypriniformes</taxon>
        <taxon>Danionidae</taxon>
        <taxon>Danioninae</taxon>
        <taxon>Danionella</taxon>
    </lineage>
</organism>
<evidence type="ECO:0000259" key="21">
    <source>
        <dbReference type="PROSITE" id="PS50994"/>
    </source>
</evidence>
<reference evidence="22 23" key="1">
    <citation type="journal article" date="2019" name="Sci. Data">
        <title>Hybrid genome assembly and annotation of Danionella translucida.</title>
        <authorList>
            <person name="Kadobianskyi M."/>
            <person name="Schulze L."/>
            <person name="Schuelke M."/>
            <person name="Judkewitz B."/>
        </authorList>
    </citation>
    <scope>NUCLEOTIDE SEQUENCE [LARGE SCALE GENOMIC DNA]</scope>
    <source>
        <strain evidence="22 23">Bolton</strain>
    </source>
</reference>
<dbReference type="EC" id="3.1.26.4" evidence="2"/>
<dbReference type="InterPro" id="IPR043128">
    <property type="entry name" value="Rev_trsase/Diguanyl_cyclase"/>
</dbReference>
<dbReference type="Pfam" id="PF17917">
    <property type="entry name" value="RT_RNaseH"/>
    <property type="match status" value="1"/>
</dbReference>
<evidence type="ECO:0000256" key="9">
    <source>
        <dbReference type="ARBA" id="ARBA00022759"/>
    </source>
</evidence>
<evidence type="ECO:0000256" key="11">
    <source>
        <dbReference type="ARBA" id="ARBA00022842"/>
    </source>
</evidence>
<evidence type="ECO:0000256" key="17">
    <source>
        <dbReference type="ARBA" id="ARBA00039658"/>
    </source>
</evidence>
<dbReference type="Gene3D" id="1.10.340.70">
    <property type="match status" value="1"/>
</dbReference>
<keyword evidence="4" id="KW-0808">Transferase</keyword>
<dbReference type="Pfam" id="PF24626">
    <property type="entry name" value="SH3_Tf2-1"/>
    <property type="match status" value="1"/>
</dbReference>
<evidence type="ECO:0000256" key="16">
    <source>
        <dbReference type="ARBA" id="ARBA00023172"/>
    </source>
</evidence>
<dbReference type="PROSITE" id="PS50994">
    <property type="entry name" value="INTEGRASE"/>
    <property type="match status" value="1"/>
</dbReference>
<dbReference type="InterPro" id="IPR041373">
    <property type="entry name" value="RT_RNaseH"/>
</dbReference>
<dbReference type="Gene3D" id="3.30.420.10">
    <property type="entry name" value="Ribonuclease H-like superfamily/Ribonuclease H"/>
    <property type="match status" value="1"/>
</dbReference>
<dbReference type="GO" id="GO:0003964">
    <property type="term" value="F:RNA-directed DNA polymerase activity"/>
    <property type="evidence" value="ECO:0007669"/>
    <property type="project" value="UniProtKB-KW"/>
</dbReference>
<feature type="region of interest" description="Disordered" evidence="19">
    <location>
        <begin position="1354"/>
        <end position="1385"/>
    </location>
</feature>
<keyword evidence="11" id="KW-0460">Magnesium</keyword>
<name>A0A553QRH6_9TELE</name>
<evidence type="ECO:0000256" key="4">
    <source>
        <dbReference type="ARBA" id="ARBA00022679"/>
    </source>
</evidence>
<dbReference type="CDD" id="cd09274">
    <property type="entry name" value="RNase_HI_RT_Ty3"/>
    <property type="match status" value="1"/>
</dbReference>
<keyword evidence="16" id="KW-0233">DNA recombination</keyword>
<proteinExistence type="inferred from homology"/>
<keyword evidence="13" id="KW-0695">RNA-directed DNA polymerase</keyword>
<evidence type="ECO:0000256" key="10">
    <source>
        <dbReference type="ARBA" id="ARBA00022801"/>
    </source>
</evidence>
<dbReference type="CDD" id="cd00303">
    <property type="entry name" value="retropepsin_like"/>
    <property type="match status" value="1"/>
</dbReference>
<feature type="domain" description="Integrase catalytic" evidence="21">
    <location>
        <begin position="654"/>
        <end position="827"/>
    </location>
</feature>
<dbReference type="InterPro" id="IPR036397">
    <property type="entry name" value="RNaseH_sf"/>
</dbReference>
<dbReference type="GO" id="GO:0006310">
    <property type="term" value="P:DNA recombination"/>
    <property type="evidence" value="ECO:0007669"/>
    <property type="project" value="UniProtKB-KW"/>
</dbReference>
<dbReference type="Gene3D" id="3.10.10.10">
    <property type="entry name" value="HIV Type 1 Reverse Transcriptase, subunit A, domain 1"/>
    <property type="match status" value="1"/>
</dbReference>
<evidence type="ECO:0000313" key="22">
    <source>
        <dbReference type="EMBL" id="TRY92580.1"/>
    </source>
</evidence>
<dbReference type="InterPro" id="IPR012337">
    <property type="entry name" value="RNaseH-like_sf"/>
</dbReference>
<dbReference type="SUPFAM" id="SSF53098">
    <property type="entry name" value="Ribonuclease H-like"/>
    <property type="match status" value="1"/>
</dbReference>
<evidence type="ECO:0000313" key="23">
    <source>
        <dbReference type="Proteomes" id="UP000316079"/>
    </source>
</evidence>
<dbReference type="SUPFAM" id="SSF54160">
    <property type="entry name" value="Chromo domain-like"/>
    <property type="match status" value="1"/>
</dbReference>
<evidence type="ECO:0000256" key="6">
    <source>
        <dbReference type="ARBA" id="ARBA00022722"/>
    </source>
</evidence>
<dbReference type="Proteomes" id="UP000316079">
    <property type="component" value="Unassembled WGS sequence"/>
</dbReference>
<dbReference type="CDD" id="cd01647">
    <property type="entry name" value="RT_LTR"/>
    <property type="match status" value="1"/>
</dbReference>
<evidence type="ECO:0000256" key="1">
    <source>
        <dbReference type="ARBA" id="ARBA00010879"/>
    </source>
</evidence>
<dbReference type="GO" id="GO:0046872">
    <property type="term" value="F:metal ion binding"/>
    <property type="evidence" value="ECO:0007669"/>
    <property type="project" value="UniProtKB-KW"/>
</dbReference>
<dbReference type="Gene3D" id="3.30.70.270">
    <property type="match status" value="1"/>
</dbReference>
<sequence>MKPEIKEDIYALDVPRSFDELVELALRQERRRSVRRRRGLRSSPTSSEASLHATTEGDTSASALEPMQLGHIHLSSQERQRRISNRLCLYCGAAGHFFYQCSLCPAVPAVLRFAGRSVSCSALLDTGAEGSFMDEHFALANGVPIVPSREVSTVFAVDGRRLSDGARSTGVSAVSSFQPSTTRPVDEADLVGVPSEYRDLASVFIKDQAGSLPPHRPYDCRIDLLPYEYITASLSAGTIVRSSSPAAAGVFFVKKKEGSLRPCVDYRGLNEITIKDRYPLPLMNSGFDLLTGARVFTKLDLRNAYHLVRIRQGDEWKTAFNTPLGQFEYQVLPFGLCNTSATFQAFVNDVLRDMLNAFVFVYLDDILIFSPDLATHISHVRHVLQRLLENRLFVKAEKCVFHSESVPFLGHIVTAHGISVDPEKVRAVAEWAVPESRTALRRAVLSQRSAGDGKVHPCAYFSRCLSPAERNYDVGDRELLAIRLALEEWRHWLEGSKEPFLVWTDHQNLSYIRSTRTLSARQARWSLFFNRFNFTVTYRPVSKNVKPDALSRQFESSAEPLQNESIVCPSRVIGALSWGIEREVSDALRSASVPDDCPNEKLFVVESLRERVKKRFWWPSLRADIKRFVHSCTVCAANKAETVSPAGLLLPLEIPSRPWSHIGLDFITGLPESRAKTVILTIVDRFSKAAHFVPLAKLPSSFETALVLFNEVFCLHGIPSQIVSDRGTQFTSQVWKEFCRLLGTSTSLSSGFHPQSNGQSERANQDLGRILRCFTSVSCFLVRLHNMGRHPCRKLAPRFIGPFSIAKVISPVAMRLRLPAQETSQQSTALSRGAACIQGKSLLDVRRRGRGHQYLVDWEGYGPEEQSWYECFLGALISLSRGTSARTGLSFWLINGLYSASYSVPVDTHLSSPVWPCAVVSVRVRVSVSISVGSILLRHTRSPIFSLSSVIWWKRCHNVLREPDLLLLQPVSCCVEEACSHLLVCSGFLALTKKTAFFGSLWFLLELKEPINLKTHPYTSSLAVLLTSCLASPSPTSFYQYNHYASSAYVQTKQMTDYGNLRSTAQNRPPTYFPIVKTYSNDSNTEEATWWSSGGGVLQEVEANQALSLALHAFTNYTLPLYHLPSWSGSTRRKRKHKKNIQESHQQALNRQSSNWKLTVYLLRHLLLARERMAKPSLTQPFAQQKPDDSYELYAIRVEYERRREQLLEELRELDEWRFTSEQEYWQRRGASLHRESPGHLINQPVLSQQPPVRPETRLPPLPATPSRGHTKTPCPQPSPVCYADVLKQQIAEKEERKQREREEQRKRDLKLEGEQEKYNYWGRGGGGAPLKDISGNLITDLKAHLRKPNACETVARGEARPASRKKESASFSPAPPSTYGRGNVFEEGLTSHQRNQDQRHRDFLKLQIEENKRRQEEEREKVRMEEEREERRITREREIMKKEYEAELEKRRRKDREEKEKRTTKVKEKITFSSLAAKIESERETIDERLSLGSDRGKGTRR</sequence>
<dbReference type="GO" id="GO:0003677">
    <property type="term" value="F:DNA binding"/>
    <property type="evidence" value="ECO:0007669"/>
    <property type="project" value="UniProtKB-KW"/>
</dbReference>
<dbReference type="InterPro" id="IPR056924">
    <property type="entry name" value="SH3_Tf2-1"/>
</dbReference>
<evidence type="ECO:0000256" key="15">
    <source>
        <dbReference type="ARBA" id="ARBA00023125"/>
    </source>
</evidence>
<dbReference type="GO" id="GO:0003887">
    <property type="term" value="F:DNA-directed DNA polymerase activity"/>
    <property type="evidence" value="ECO:0007669"/>
    <property type="project" value="UniProtKB-KW"/>
</dbReference>
<feature type="compositionally biased region" description="Pro residues" evidence="19">
    <location>
        <begin position="1252"/>
        <end position="1264"/>
    </location>
</feature>
<dbReference type="STRING" id="623744.A0A553QRH6"/>
<feature type="region of interest" description="Disordered" evidence="19">
    <location>
        <begin position="1408"/>
        <end position="1503"/>
    </location>
</feature>
<dbReference type="GO" id="GO:0006508">
    <property type="term" value="P:proteolysis"/>
    <property type="evidence" value="ECO:0007669"/>
    <property type="project" value="UniProtKB-KW"/>
</dbReference>
<evidence type="ECO:0000259" key="20">
    <source>
        <dbReference type="PROSITE" id="PS50878"/>
    </source>
</evidence>
<dbReference type="EMBL" id="SRMA01025604">
    <property type="protein sequence ID" value="TRY92580.1"/>
    <property type="molecule type" value="Genomic_DNA"/>
</dbReference>
<keyword evidence="5" id="KW-0548">Nucleotidyltransferase</keyword>
<dbReference type="InterPro" id="IPR000477">
    <property type="entry name" value="RT_dom"/>
</dbReference>